<evidence type="ECO:0000313" key="1">
    <source>
        <dbReference type="EMBL" id="ACT60655.1"/>
    </source>
</evidence>
<dbReference type="OrthoDB" id="9802050at2"/>
<dbReference type="Proteomes" id="UP000002745">
    <property type="component" value="Chromosome"/>
</dbReference>
<reference evidence="2" key="1">
    <citation type="journal article" date="2011" name="J. Bacteriol.">
        <title>Genome sequences of eight morphologically diverse alphaproteobacteria.</title>
        <authorList>
            <consortium name="US DOE Joint Genome Institute"/>
            <person name="Brown P.J."/>
            <person name="Kysela D.T."/>
            <person name="Buechlein A."/>
            <person name="Hemmerich C."/>
            <person name="Brun Y.V."/>
        </authorList>
    </citation>
    <scope>NUCLEOTIDE SEQUENCE [LARGE SCALE GENOMIC DNA]</scope>
    <source>
        <strain evidence="2">ATCC 49814 / DSM 5838 / IFAM 1418</strain>
    </source>
</reference>
<dbReference type="Gene3D" id="3.40.630.40">
    <property type="entry name" value="Zn-dependent exopeptidases"/>
    <property type="match status" value="1"/>
</dbReference>
<dbReference type="HOGENOM" id="CLU_069318_1_0_5"/>
<dbReference type="Pfam" id="PF05013">
    <property type="entry name" value="FGase"/>
    <property type="match status" value="1"/>
</dbReference>
<organism evidence="1 2">
    <name type="scientific">Hirschia baltica (strain ATCC 49814 / DSM 5838 / IFAM 1418)</name>
    <dbReference type="NCBI Taxonomy" id="582402"/>
    <lineage>
        <taxon>Bacteria</taxon>
        <taxon>Pseudomonadati</taxon>
        <taxon>Pseudomonadota</taxon>
        <taxon>Alphaproteobacteria</taxon>
        <taxon>Hyphomonadales</taxon>
        <taxon>Hyphomonadaceae</taxon>
        <taxon>Hirschia</taxon>
    </lineage>
</organism>
<sequence length="317" mass="35317">MHGHIPSSEDKSTQAQDLTCRHILDDSQESFSISYPESHTSPLVFASPHSGRCYPRAFFSACIATPLDLRRVEDAYVDVLFDDIPAIGAPLLRALVGRACLDLNRASNELDAHLIDPPMKSPRPNRTPRVQAGLGCIPRIAFSGKTIYGRKLTPDEVKKRIRTIYLPYHKALDALIDTTRKHFGVSFLIDCHSMPSQSEIGGNFPDIVLGDRFGGSCSAELTQKVEDAFTSHGYSVARNRPYAGGFITQSQGRPEKQRHALQIEINRKLYLDEQNVLLSENAKNLKSDINSIFKELNIWAKQIAPKTPKNIPIPQSQ</sequence>
<keyword evidence="1" id="KW-0378">Hydrolase</keyword>
<dbReference type="KEGG" id="hba:Hbal_2987"/>
<dbReference type="InterPro" id="IPR007709">
    <property type="entry name" value="N-FG_amidohydro"/>
</dbReference>
<dbReference type="SUPFAM" id="SSF53187">
    <property type="entry name" value="Zn-dependent exopeptidases"/>
    <property type="match status" value="1"/>
</dbReference>
<dbReference type="AlphaFoldDB" id="C6XRP5"/>
<protein>
    <submittedName>
        <fullName evidence="1">N-formylglutamate amidohydrolase</fullName>
    </submittedName>
</protein>
<evidence type="ECO:0000313" key="2">
    <source>
        <dbReference type="Proteomes" id="UP000002745"/>
    </source>
</evidence>
<dbReference type="RefSeq" id="WP_015828805.1">
    <property type="nucleotide sequence ID" value="NC_012982.1"/>
</dbReference>
<name>C6XRP5_HIRBI</name>
<accession>C6XRP5</accession>
<gene>
    <name evidence="1" type="ordered locus">Hbal_2987</name>
</gene>
<keyword evidence="2" id="KW-1185">Reference proteome</keyword>
<dbReference type="eggNOG" id="COG3741">
    <property type="taxonomic scope" value="Bacteria"/>
</dbReference>
<dbReference type="EMBL" id="CP001678">
    <property type="protein sequence ID" value="ACT60655.1"/>
    <property type="molecule type" value="Genomic_DNA"/>
</dbReference>
<dbReference type="GO" id="GO:0016787">
    <property type="term" value="F:hydrolase activity"/>
    <property type="evidence" value="ECO:0007669"/>
    <property type="project" value="UniProtKB-KW"/>
</dbReference>
<dbReference type="STRING" id="582402.Hbal_2987"/>
<proteinExistence type="predicted"/>